<proteinExistence type="predicted"/>
<organism evidence="1 2">
    <name type="scientific">Eretmocerus hayati</name>
    <dbReference type="NCBI Taxonomy" id="131215"/>
    <lineage>
        <taxon>Eukaryota</taxon>
        <taxon>Metazoa</taxon>
        <taxon>Ecdysozoa</taxon>
        <taxon>Arthropoda</taxon>
        <taxon>Hexapoda</taxon>
        <taxon>Insecta</taxon>
        <taxon>Pterygota</taxon>
        <taxon>Neoptera</taxon>
        <taxon>Endopterygota</taxon>
        <taxon>Hymenoptera</taxon>
        <taxon>Apocrita</taxon>
        <taxon>Proctotrupomorpha</taxon>
        <taxon>Chalcidoidea</taxon>
        <taxon>Aphelinidae</taxon>
        <taxon>Aphelininae</taxon>
        <taxon>Eretmocerus</taxon>
    </lineage>
</organism>
<protein>
    <submittedName>
        <fullName evidence="1">Uncharacterized protein</fullName>
    </submittedName>
</protein>
<reference evidence="1" key="1">
    <citation type="submission" date="2023-04" db="EMBL/GenBank/DDBJ databases">
        <title>A chromosome-level genome assembly of the parasitoid wasp Eretmocerus hayati.</title>
        <authorList>
            <person name="Zhong Y."/>
            <person name="Liu S."/>
            <person name="Liu Y."/>
        </authorList>
    </citation>
    <scope>NUCLEOTIDE SEQUENCE</scope>
    <source>
        <strain evidence="1">ZJU_SS_LIU_2023</strain>
    </source>
</reference>
<sequence length="249" mass="27819">MGENFPSEVAACLREVAAREIDGNYLNDLKSKSYLHTDWRALAQKFYSLKSKDIINTKLLKRLKANYERKIGLIIDIFCPQRQLARRSENSQPNPQLPVPRAQIAENHRISDSIVPNGADSSERVDSGALNNIIPSFSNESVYLEDCADIDDDSRTTFDDEIKEENCDTVQNIDESKKVYIEEMLESLGHEELQKGSAASRDHGSQESLCSPSVSIDKADSSINDMDVDEAPESMDVLVNENEADCTAN</sequence>
<evidence type="ECO:0000313" key="2">
    <source>
        <dbReference type="Proteomes" id="UP001239111"/>
    </source>
</evidence>
<accession>A0ACC2NN39</accession>
<evidence type="ECO:0000313" key="1">
    <source>
        <dbReference type="EMBL" id="KAJ8672283.1"/>
    </source>
</evidence>
<keyword evidence="2" id="KW-1185">Reference proteome</keyword>
<name>A0ACC2NN39_9HYME</name>
<comment type="caution">
    <text evidence="1">The sequence shown here is derived from an EMBL/GenBank/DDBJ whole genome shotgun (WGS) entry which is preliminary data.</text>
</comment>
<dbReference type="Proteomes" id="UP001239111">
    <property type="component" value="Chromosome 3"/>
</dbReference>
<dbReference type="EMBL" id="CM056743">
    <property type="protein sequence ID" value="KAJ8672283.1"/>
    <property type="molecule type" value="Genomic_DNA"/>
</dbReference>
<gene>
    <name evidence="1" type="ORF">QAD02_003542</name>
</gene>